<name>A0AAQ1P3C1_9PSED</name>
<dbReference type="SUPFAM" id="SSF55486">
    <property type="entry name" value="Metalloproteases ('zincins'), catalytic domain"/>
    <property type="match status" value="1"/>
</dbReference>
<sequence>MSDSKETLHIWLYLHDDVSDMSLISLGDDYLIPLKNELLSFLDLDVRFIIEDTHTPGVTDFDYKIGPEQAVADWEERLKARGLITPGLHKYLLVTRDDLDFTTKGIAKIEEQVGIASIKTYMAIGHEVGHMLGAVHEDAETFFEGGWWKDSYTKSYNPLKGNAHRYSDANRRNIKRHLATLTGES</sequence>
<accession>A0AAQ1P3C1</accession>
<dbReference type="AlphaFoldDB" id="A0AAQ1P3C1"/>
<organism evidence="1 2">
    <name type="scientific">Pseudomonas inefficax</name>
    <dbReference type="NCBI Taxonomy" id="2078786"/>
    <lineage>
        <taxon>Bacteria</taxon>
        <taxon>Pseudomonadati</taxon>
        <taxon>Pseudomonadota</taxon>
        <taxon>Gammaproteobacteria</taxon>
        <taxon>Pseudomonadales</taxon>
        <taxon>Pseudomonadaceae</taxon>
        <taxon>Pseudomonas</taxon>
    </lineage>
</organism>
<evidence type="ECO:0000313" key="2">
    <source>
        <dbReference type="Proteomes" id="UP000294335"/>
    </source>
</evidence>
<dbReference type="EMBL" id="OPYN01000001">
    <property type="protein sequence ID" value="SPO58280.1"/>
    <property type="molecule type" value="Genomic_DNA"/>
</dbReference>
<comment type="caution">
    <text evidence="1">The sequence shown here is derived from an EMBL/GenBank/DDBJ whole genome shotgun (WGS) entry which is preliminary data.</text>
</comment>
<reference evidence="1 2" key="1">
    <citation type="submission" date="2018-02" db="EMBL/GenBank/DDBJ databases">
        <authorList>
            <person name="Dubost A."/>
        </authorList>
    </citation>
    <scope>NUCLEOTIDE SEQUENCE [LARGE SCALE GENOMIC DNA]</scope>
    <source>
        <strain evidence="2">JV551A3</strain>
    </source>
</reference>
<proteinExistence type="predicted"/>
<dbReference type="Proteomes" id="UP000294335">
    <property type="component" value="Unassembled WGS sequence"/>
</dbReference>
<protein>
    <submittedName>
        <fullName evidence="1">Uncharacterized protein</fullName>
    </submittedName>
</protein>
<dbReference type="RefSeq" id="WP_133969762.1">
    <property type="nucleotide sequence ID" value="NZ_OPYN01000001.1"/>
</dbReference>
<evidence type="ECO:0000313" key="1">
    <source>
        <dbReference type="EMBL" id="SPO58280.1"/>
    </source>
</evidence>
<keyword evidence="2" id="KW-1185">Reference proteome</keyword>
<gene>
    <name evidence="1" type="ORF">JV551A3_V1_10095</name>
</gene>